<dbReference type="Gene3D" id="3.60.15.10">
    <property type="entry name" value="Ribonuclease Z/Hydroxyacylglutathione hydrolase-like"/>
    <property type="match status" value="1"/>
</dbReference>
<gene>
    <name evidence="3" type="ORF">ABRP34_03310</name>
</gene>
<organism evidence="3">
    <name type="scientific">Arthrobacter sp. K5</name>
    <dbReference type="NCBI Taxonomy" id="2839623"/>
    <lineage>
        <taxon>Bacteria</taxon>
        <taxon>Bacillati</taxon>
        <taxon>Actinomycetota</taxon>
        <taxon>Actinomycetes</taxon>
        <taxon>Micrococcales</taxon>
        <taxon>Micrococcaceae</taxon>
        <taxon>Arthrobacter</taxon>
    </lineage>
</organism>
<name>A0AAU8ERL0_9MICC</name>
<dbReference type="InterPro" id="IPR036866">
    <property type="entry name" value="RibonucZ/Hydroxyglut_hydro"/>
</dbReference>
<protein>
    <submittedName>
        <fullName evidence="3">MBL fold metallo-hydrolase</fullName>
    </submittedName>
</protein>
<reference evidence="3" key="1">
    <citation type="submission" date="2024-06" db="EMBL/GenBank/DDBJ databases">
        <title>Biodegradation of dimethachlon by Arthrobacter sp. K5: mechanistic insights and ecological implications.</title>
        <authorList>
            <person name="Hu S."/>
            <person name="Lu P."/>
        </authorList>
    </citation>
    <scope>NUCLEOTIDE SEQUENCE</scope>
    <source>
        <strain evidence="3">K5</strain>
    </source>
</reference>
<accession>A0AAU8ERL0</accession>
<feature type="compositionally biased region" description="Polar residues" evidence="1">
    <location>
        <begin position="1"/>
        <end position="17"/>
    </location>
</feature>
<dbReference type="SMART" id="SM00849">
    <property type="entry name" value="Lactamase_B"/>
    <property type="match status" value="1"/>
</dbReference>
<feature type="domain" description="Metallo-beta-lactamase" evidence="2">
    <location>
        <begin position="28"/>
        <end position="237"/>
    </location>
</feature>
<dbReference type="PANTHER" id="PTHR42951:SF14">
    <property type="entry name" value="METALLO-BETA-LACTAMASE SUPERFAMILY PROTEIN"/>
    <property type="match status" value="1"/>
</dbReference>
<dbReference type="AlphaFoldDB" id="A0AAU8ERL0"/>
<dbReference type="PANTHER" id="PTHR42951">
    <property type="entry name" value="METALLO-BETA-LACTAMASE DOMAIN-CONTAINING"/>
    <property type="match status" value="1"/>
</dbReference>
<feature type="region of interest" description="Disordered" evidence="1">
    <location>
        <begin position="1"/>
        <end position="21"/>
    </location>
</feature>
<dbReference type="InterPro" id="IPR050855">
    <property type="entry name" value="NDM-1-like"/>
</dbReference>
<dbReference type="SUPFAM" id="SSF56281">
    <property type="entry name" value="Metallo-hydrolase/oxidoreductase"/>
    <property type="match status" value="1"/>
</dbReference>
<proteinExistence type="predicted"/>
<evidence type="ECO:0000259" key="2">
    <source>
        <dbReference type="SMART" id="SM00849"/>
    </source>
</evidence>
<sequence length="264" mass="28481">MKQQTHRWQASSSTSEPSPGVFFVEGPASNWIVVRDETGFMIIDSGYPSDRPLVLDSIRRLGLRPTDARAMLITHGHVDHTGSAAYFSETYGTPVLCAPEELAHVQGREQHQVTFGQVIVRAWRPRVFRWMVHVIRSGALKAKPATEAQAWTADTLRDLPGKPEAVLLPGHTPGNVAILLPEAGAIAVGDSFASGHPLSRTAGPQMLHPMFHTDPAQALAATHRLDEMDASVVLPGHGAALCRPLAEALETLRSRPSAPNPEGA</sequence>
<dbReference type="RefSeq" id="WP_353712253.1">
    <property type="nucleotide sequence ID" value="NZ_CP159279.1"/>
</dbReference>
<dbReference type="EMBL" id="CP159279">
    <property type="protein sequence ID" value="XCH12058.1"/>
    <property type="molecule type" value="Genomic_DNA"/>
</dbReference>
<evidence type="ECO:0000256" key="1">
    <source>
        <dbReference type="SAM" id="MobiDB-lite"/>
    </source>
</evidence>
<dbReference type="InterPro" id="IPR001279">
    <property type="entry name" value="Metallo-B-lactamas"/>
</dbReference>
<evidence type="ECO:0000313" key="3">
    <source>
        <dbReference type="EMBL" id="XCH12058.1"/>
    </source>
</evidence>
<dbReference type="Pfam" id="PF00753">
    <property type="entry name" value="Lactamase_B"/>
    <property type="match status" value="1"/>
</dbReference>